<reference evidence="1" key="1">
    <citation type="submission" date="2020-11" db="EMBL/GenBank/DDBJ databases">
        <title>Nocardioides sp. nov., isolated from Soil of Cynanchum wilfordii Hemsley rhizosphere.</title>
        <authorList>
            <person name="Lee J.-S."/>
            <person name="Suh M.K."/>
            <person name="Kim J.-S."/>
        </authorList>
    </citation>
    <scope>NUCLEOTIDE SEQUENCE</scope>
    <source>
        <strain evidence="1">KCTC 19275</strain>
    </source>
</reference>
<keyword evidence="2" id="KW-1185">Reference proteome</keyword>
<evidence type="ECO:0000313" key="2">
    <source>
        <dbReference type="Proteomes" id="UP000640489"/>
    </source>
</evidence>
<gene>
    <name evidence="1" type="ORF">ISU07_17315</name>
</gene>
<proteinExistence type="predicted"/>
<dbReference type="EMBL" id="JADKPN010000011">
    <property type="protein sequence ID" value="MBF4764895.1"/>
    <property type="molecule type" value="Genomic_DNA"/>
</dbReference>
<protein>
    <submittedName>
        <fullName evidence="1">DUF3090 domain-containing protein</fullName>
    </submittedName>
</protein>
<dbReference type="InterPro" id="IPR021441">
    <property type="entry name" value="DUF3090"/>
</dbReference>
<dbReference type="AlphaFoldDB" id="A0A930YLS0"/>
<accession>A0A930YLS0</accession>
<dbReference type="Pfam" id="PF11290">
    <property type="entry name" value="DUF3090"/>
    <property type="match status" value="1"/>
</dbReference>
<dbReference type="NCBIfam" id="TIGR03847">
    <property type="entry name" value="conserved hypothetical protein"/>
    <property type="match status" value="1"/>
</dbReference>
<organism evidence="1 2">
    <name type="scientific">Nocardioides islandensis</name>
    <dbReference type="NCBI Taxonomy" id="433663"/>
    <lineage>
        <taxon>Bacteria</taxon>
        <taxon>Bacillati</taxon>
        <taxon>Actinomycetota</taxon>
        <taxon>Actinomycetes</taxon>
        <taxon>Propionibacteriales</taxon>
        <taxon>Nocardioidaceae</taxon>
        <taxon>Nocardioides</taxon>
    </lineage>
</organism>
<dbReference type="Proteomes" id="UP000640489">
    <property type="component" value="Unassembled WGS sequence"/>
</dbReference>
<name>A0A930YLS0_9ACTN</name>
<sequence length="197" mass="21571">MPVIHEFDPPERFVVGTVGEPGQRTFFIQARSGPRMVSVALEKQQVAALAERVDELLDQVLDDGSSRELVPAVAPHDLDDQAPLEQPIEEEFRAGTMTLSWDPGTSRVVIEVFPITDEVVVGEDGDDEDELEIEAYEEPEPQEVLLVRITPGAARAFALRAGRVVEAGRPSCPFCGGPIDPSGHLCVRANGYRRRDA</sequence>
<dbReference type="RefSeq" id="WP_194708071.1">
    <property type="nucleotide sequence ID" value="NZ_JADKPN010000011.1"/>
</dbReference>
<comment type="caution">
    <text evidence="1">The sequence shown here is derived from an EMBL/GenBank/DDBJ whole genome shotgun (WGS) entry which is preliminary data.</text>
</comment>
<evidence type="ECO:0000313" key="1">
    <source>
        <dbReference type="EMBL" id="MBF4764895.1"/>
    </source>
</evidence>